<keyword evidence="3" id="KW-1185">Reference proteome</keyword>
<protein>
    <submittedName>
        <fullName evidence="2">Winged helix-turn-helix transcriptional regulator</fullName>
    </submittedName>
</protein>
<dbReference type="Pfam" id="PF13412">
    <property type="entry name" value="HTH_24"/>
    <property type="match status" value="1"/>
</dbReference>
<dbReference type="Gene3D" id="3.30.950.30">
    <property type="entry name" value="Schlafen, AAA domain"/>
    <property type="match status" value="1"/>
</dbReference>
<sequence length="454" mass="51451">MIETTIYTIPHHESEKVEFKTSFQDEVIVSLVAFANAKGGAVYVGVDDKGVAKGVSIGKETVQKWLNEIKVKTQPALVPEVDIWEHQGQQVVLFSVAVYPIKPVSFKGKYYKRVSNANHPMSVAEVAQMHLRTVNSSWDYFWRNGLTTADISLDKVKKVFDMVRRRNSNIPIDTSEQFLKKQELVHGKQISNACYLLFCKEDTYHTTIQMGHFASETVIKDDVTISTDIVTEVEEVMNFVRKHINKEIIITDQLENTERWQYPLEGIRELVVNMIVHRDYMSGGHSTIKIFPDSIVLFNPGPLPDHITVENLLSDDYVSSPRNLQIAKIFKEIGLIERYGTGIKRVRQLFLNHGLPEPLFKMVQDGFFVRVLTSPISGSDRVTDKVTGKVTGKVTDNQQKILTAITKDIYITTAILADMVGISQRKIKDNIQTLKEKGLLERIGPAKGGYWKVL</sequence>
<feature type="domain" description="Schlafen AlbA-2" evidence="1">
    <location>
        <begin position="13"/>
        <end position="122"/>
    </location>
</feature>
<dbReference type="Proteomes" id="UP000309872">
    <property type="component" value="Unassembled WGS sequence"/>
</dbReference>
<reference evidence="2 3" key="1">
    <citation type="submission" date="2019-04" db="EMBL/GenBank/DDBJ databases">
        <title>Sphingobacterium olei sp. nov., isolated from oil-contaminated soil.</title>
        <authorList>
            <person name="Liu B."/>
        </authorList>
    </citation>
    <scope>NUCLEOTIDE SEQUENCE [LARGE SCALE GENOMIC DNA]</scope>
    <source>
        <strain evidence="2 3">Y3L14</strain>
    </source>
</reference>
<dbReference type="SUPFAM" id="SSF46785">
    <property type="entry name" value="Winged helix' DNA-binding domain"/>
    <property type="match status" value="1"/>
</dbReference>
<dbReference type="InterPro" id="IPR036390">
    <property type="entry name" value="WH_DNA-bd_sf"/>
</dbReference>
<dbReference type="Pfam" id="PF13749">
    <property type="entry name" value="HATPase_c_4"/>
    <property type="match status" value="1"/>
</dbReference>
<organism evidence="2 3">
    <name type="scientific">Sphingobacterium alkalisoli</name>
    <dbReference type="NCBI Taxonomy" id="1874115"/>
    <lineage>
        <taxon>Bacteria</taxon>
        <taxon>Pseudomonadati</taxon>
        <taxon>Bacteroidota</taxon>
        <taxon>Sphingobacteriia</taxon>
        <taxon>Sphingobacteriales</taxon>
        <taxon>Sphingobacteriaceae</taxon>
        <taxon>Sphingobacterium</taxon>
    </lineage>
</organism>
<comment type="caution">
    <text evidence="2">The sequence shown here is derived from an EMBL/GenBank/DDBJ whole genome shotgun (WGS) entry which is preliminary data.</text>
</comment>
<dbReference type="InterPro" id="IPR038461">
    <property type="entry name" value="Schlafen_AlbA_2_dom_sf"/>
</dbReference>
<dbReference type="RefSeq" id="WP_136822749.1">
    <property type="nucleotide sequence ID" value="NZ_BMJX01000009.1"/>
</dbReference>
<dbReference type="Gene3D" id="1.10.10.10">
    <property type="entry name" value="Winged helix-like DNA-binding domain superfamily/Winged helix DNA-binding domain"/>
    <property type="match status" value="1"/>
</dbReference>
<gene>
    <name evidence="2" type="ORF">FAZ19_21065</name>
</gene>
<dbReference type="Pfam" id="PF04326">
    <property type="entry name" value="SLFN_AlbA_2"/>
    <property type="match status" value="1"/>
</dbReference>
<proteinExistence type="predicted"/>
<dbReference type="OrthoDB" id="613884at2"/>
<dbReference type="AlphaFoldDB" id="A0A4U0GR29"/>
<dbReference type="InterPro" id="IPR036388">
    <property type="entry name" value="WH-like_DNA-bd_sf"/>
</dbReference>
<evidence type="ECO:0000313" key="3">
    <source>
        <dbReference type="Proteomes" id="UP000309872"/>
    </source>
</evidence>
<dbReference type="EMBL" id="SUKA01000009">
    <property type="protein sequence ID" value="TJY61395.1"/>
    <property type="molecule type" value="Genomic_DNA"/>
</dbReference>
<name>A0A4U0GR29_9SPHI</name>
<accession>A0A4U0GR29</accession>
<dbReference type="PANTHER" id="PTHR30595">
    <property type="entry name" value="GLPR-RELATED TRANSCRIPTIONAL REPRESSOR"/>
    <property type="match status" value="1"/>
</dbReference>
<dbReference type="Gene3D" id="3.30.565.60">
    <property type="match status" value="1"/>
</dbReference>
<dbReference type="InterPro" id="IPR038475">
    <property type="entry name" value="RecG_C_sf"/>
</dbReference>
<dbReference type="InterPro" id="IPR007421">
    <property type="entry name" value="Schlafen_AlbA_2_dom"/>
</dbReference>
<dbReference type="PANTHER" id="PTHR30595:SF6">
    <property type="entry name" value="SCHLAFEN ALBA-2 DOMAIN-CONTAINING PROTEIN"/>
    <property type="match status" value="1"/>
</dbReference>
<evidence type="ECO:0000313" key="2">
    <source>
        <dbReference type="EMBL" id="TJY61395.1"/>
    </source>
</evidence>
<evidence type="ECO:0000259" key="1">
    <source>
        <dbReference type="Pfam" id="PF04326"/>
    </source>
</evidence>